<evidence type="ECO:0000313" key="2">
    <source>
        <dbReference type="EMBL" id="MFC1400983.1"/>
    </source>
</evidence>
<keyword evidence="1" id="KW-0812">Transmembrane</keyword>
<dbReference type="Proteomes" id="UP001592528">
    <property type="component" value="Unassembled WGS sequence"/>
</dbReference>
<name>A0ABV6UHP0_9ACTN</name>
<proteinExistence type="predicted"/>
<feature type="transmembrane region" description="Helical" evidence="1">
    <location>
        <begin position="173"/>
        <end position="195"/>
    </location>
</feature>
<keyword evidence="1" id="KW-1133">Transmembrane helix</keyword>
<comment type="caution">
    <text evidence="2">The sequence shown here is derived from an EMBL/GenBank/DDBJ whole genome shotgun (WGS) entry which is preliminary data.</text>
</comment>
<protein>
    <submittedName>
        <fullName evidence="2">ABC transporter permease subunit</fullName>
    </submittedName>
</protein>
<feature type="transmembrane region" description="Helical" evidence="1">
    <location>
        <begin position="252"/>
        <end position="273"/>
    </location>
</feature>
<reference evidence="2 3" key="1">
    <citation type="submission" date="2024-09" db="EMBL/GenBank/DDBJ databases">
        <authorList>
            <person name="Lee S.D."/>
        </authorList>
    </citation>
    <scope>NUCLEOTIDE SEQUENCE [LARGE SCALE GENOMIC DNA]</scope>
    <source>
        <strain evidence="2 3">N1-5</strain>
    </source>
</reference>
<keyword evidence="3" id="KW-1185">Reference proteome</keyword>
<evidence type="ECO:0000256" key="1">
    <source>
        <dbReference type="SAM" id="Phobius"/>
    </source>
</evidence>
<evidence type="ECO:0000313" key="3">
    <source>
        <dbReference type="Proteomes" id="UP001592528"/>
    </source>
</evidence>
<feature type="transmembrane region" description="Helical" evidence="1">
    <location>
        <begin position="42"/>
        <end position="64"/>
    </location>
</feature>
<feature type="transmembrane region" description="Helical" evidence="1">
    <location>
        <begin position="126"/>
        <end position="153"/>
    </location>
</feature>
<dbReference type="RefSeq" id="WP_030252175.1">
    <property type="nucleotide sequence ID" value="NZ_JBHEZZ010000003.1"/>
</dbReference>
<feature type="transmembrane region" description="Helical" evidence="1">
    <location>
        <begin position="87"/>
        <end position="105"/>
    </location>
</feature>
<keyword evidence="1" id="KW-0472">Membrane</keyword>
<accession>A0ABV6UHP0</accession>
<dbReference type="EMBL" id="JBHEZZ010000003">
    <property type="protein sequence ID" value="MFC1400983.1"/>
    <property type="molecule type" value="Genomic_DNA"/>
</dbReference>
<feature type="transmembrane region" description="Helical" evidence="1">
    <location>
        <begin position="202"/>
        <end position="223"/>
    </location>
</feature>
<sequence length="278" mass="29281">MSAVLEATPIATTLPPEAETRVTLVRVLKSEWIKFRSLRSTYWTLAAGIVLTVGFGALLCWAMLDHFNQLHADERASFNPTDHSLRGYYLAQMAIGVLGVLMFTGEYSTGMIRATVSAVPKRLPVLWAKALVFGAATWVVGTLSALAAFFIGQAIFSSKHLGASFGDPGVPRAVFGLGLYLTAIGLIAVGLGALLRNTAAGIASLFGLLLVLPLLVEALPSSWQSDISPYLPGAAGAALFTLHGDPGQLSPWVGFGVLCIYVVAALVGGAAVLRRRDA</sequence>
<gene>
    <name evidence="2" type="ORF">ACEZDJ_06765</name>
</gene>
<organism evidence="2 3">
    <name type="scientific">Streptacidiphilus cavernicola</name>
    <dbReference type="NCBI Taxonomy" id="3342716"/>
    <lineage>
        <taxon>Bacteria</taxon>
        <taxon>Bacillati</taxon>
        <taxon>Actinomycetota</taxon>
        <taxon>Actinomycetes</taxon>
        <taxon>Kitasatosporales</taxon>
        <taxon>Streptomycetaceae</taxon>
        <taxon>Streptacidiphilus</taxon>
    </lineage>
</organism>